<dbReference type="RefSeq" id="WP_249905006.1">
    <property type="nucleotide sequence ID" value="NZ_JAMGBA010000003.1"/>
</dbReference>
<sequence>MSDRVPSSRGTDPFDKSMRRGAFTHRAGEFGRTADYAQLRKKQPISFVVPDELRGVVKNAGFLIVSPLMLVVAWFASEVGAPGEVASDPSAVLLFWGILVAGIGFWQFVARSRQFVAGRAFMLAFLLVATAAISLGYVYAARDSMSGASVGKAERVIPYVAGSKRTMFRRHKPVFRHQRADGGDLEGESRVPPLEHGPCVTAQLIEGRHGFRWLRIVEQMPPRGAGQLDWPVRRADCFSDKPLASLV</sequence>
<dbReference type="Proteomes" id="UP001203410">
    <property type="component" value="Unassembled WGS sequence"/>
</dbReference>
<name>A0ABT0RX67_9SPHN</name>
<keyword evidence="1" id="KW-1133">Transmembrane helix</keyword>
<feature type="transmembrane region" description="Helical" evidence="1">
    <location>
        <begin position="60"/>
        <end position="77"/>
    </location>
</feature>
<proteinExistence type="predicted"/>
<evidence type="ECO:0000313" key="3">
    <source>
        <dbReference type="Proteomes" id="UP001203410"/>
    </source>
</evidence>
<dbReference type="EMBL" id="JAMGBA010000003">
    <property type="protein sequence ID" value="MCL6699551.1"/>
    <property type="molecule type" value="Genomic_DNA"/>
</dbReference>
<keyword evidence="3" id="KW-1185">Reference proteome</keyword>
<keyword evidence="1" id="KW-0812">Transmembrane</keyword>
<evidence type="ECO:0000313" key="2">
    <source>
        <dbReference type="EMBL" id="MCL6699551.1"/>
    </source>
</evidence>
<protein>
    <submittedName>
        <fullName evidence="2">Uncharacterized protein</fullName>
    </submittedName>
</protein>
<gene>
    <name evidence="2" type="ORF">LZ496_12245</name>
</gene>
<feature type="transmembrane region" description="Helical" evidence="1">
    <location>
        <begin position="121"/>
        <end position="140"/>
    </location>
</feature>
<comment type="caution">
    <text evidence="2">The sequence shown here is derived from an EMBL/GenBank/DDBJ whole genome shotgun (WGS) entry which is preliminary data.</text>
</comment>
<accession>A0ABT0RX67</accession>
<evidence type="ECO:0000256" key="1">
    <source>
        <dbReference type="SAM" id="Phobius"/>
    </source>
</evidence>
<reference evidence="2 3" key="1">
    <citation type="submission" date="2022-05" db="EMBL/GenBank/DDBJ databases">
        <authorList>
            <person name="Jo J.-H."/>
            <person name="Im W.-T."/>
        </authorList>
    </citation>
    <scope>NUCLEOTIDE SEQUENCE [LARGE SCALE GENOMIC DNA]</scope>
    <source>
        <strain evidence="2 3">NSE70-1</strain>
    </source>
</reference>
<keyword evidence="1" id="KW-0472">Membrane</keyword>
<organism evidence="2 3">
    <name type="scientific">Sphingomonas caseinilyticus</name>
    <dbReference type="NCBI Taxonomy" id="2908205"/>
    <lineage>
        <taxon>Bacteria</taxon>
        <taxon>Pseudomonadati</taxon>
        <taxon>Pseudomonadota</taxon>
        <taxon>Alphaproteobacteria</taxon>
        <taxon>Sphingomonadales</taxon>
        <taxon>Sphingomonadaceae</taxon>
        <taxon>Sphingomonas</taxon>
    </lineage>
</organism>
<feature type="transmembrane region" description="Helical" evidence="1">
    <location>
        <begin position="89"/>
        <end position="109"/>
    </location>
</feature>